<name>A0AAP0JQ51_9MAGN</name>
<dbReference type="AlphaFoldDB" id="A0AAP0JQ51"/>
<evidence type="ECO:0000313" key="2">
    <source>
        <dbReference type="Proteomes" id="UP001417504"/>
    </source>
</evidence>
<gene>
    <name evidence="1" type="ORF">Sjap_008750</name>
</gene>
<keyword evidence="2" id="KW-1185">Reference proteome</keyword>
<proteinExistence type="predicted"/>
<accession>A0AAP0JQ51</accession>
<reference evidence="1 2" key="1">
    <citation type="submission" date="2024-01" db="EMBL/GenBank/DDBJ databases">
        <title>Genome assemblies of Stephania.</title>
        <authorList>
            <person name="Yang L."/>
        </authorList>
    </citation>
    <scope>NUCLEOTIDE SEQUENCE [LARGE SCALE GENOMIC DNA]</scope>
    <source>
        <strain evidence="1">QJT</strain>
        <tissue evidence="1">Leaf</tissue>
    </source>
</reference>
<dbReference type="EMBL" id="JBBNAE010000003">
    <property type="protein sequence ID" value="KAK9138156.1"/>
    <property type="molecule type" value="Genomic_DNA"/>
</dbReference>
<protein>
    <submittedName>
        <fullName evidence="1">Uncharacterized protein</fullName>
    </submittedName>
</protein>
<evidence type="ECO:0000313" key="1">
    <source>
        <dbReference type="EMBL" id="KAK9138156.1"/>
    </source>
</evidence>
<organism evidence="1 2">
    <name type="scientific">Stephania japonica</name>
    <dbReference type="NCBI Taxonomy" id="461633"/>
    <lineage>
        <taxon>Eukaryota</taxon>
        <taxon>Viridiplantae</taxon>
        <taxon>Streptophyta</taxon>
        <taxon>Embryophyta</taxon>
        <taxon>Tracheophyta</taxon>
        <taxon>Spermatophyta</taxon>
        <taxon>Magnoliopsida</taxon>
        <taxon>Ranunculales</taxon>
        <taxon>Menispermaceae</taxon>
        <taxon>Menispermoideae</taxon>
        <taxon>Cissampelideae</taxon>
        <taxon>Stephania</taxon>
    </lineage>
</organism>
<sequence>MMVLFDLYVYIFHTNNRCSRWTCEFMVFLNFHGLTLYEYCLCIFPIFQKTTLFHLILNSGILCQDFLYTSSSYDGCTTRPYAEVLTRLEDGLEKV</sequence>
<dbReference type="Proteomes" id="UP001417504">
    <property type="component" value="Unassembled WGS sequence"/>
</dbReference>
<comment type="caution">
    <text evidence="1">The sequence shown here is derived from an EMBL/GenBank/DDBJ whole genome shotgun (WGS) entry which is preliminary data.</text>
</comment>